<evidence type="ECO:0000259" key="3">
    <source>
        <dbReference type="PROSITE" id="PS51208"/>
    </source>
</evidence>
<dbReference type="RefSeq" id="WP_346337781.1">
    <property type="nucleotide sequence ID" value="NZ_JBBYXI010000005.1"/>
</dbReference>
<protein>
    <submittedName>
        <fullName evidence="4">Autotransporter domain-containing protein</fullName>
    </submittedName>
</protein>
<accession>A0ABV0BMC0</accession>
<dbReference type="Proteomes" id="UP001418637">
    <property type="component" value="Unassembled WGS sequence"/>
</dbReference>
<name>A0ABV0BMC0_9HYPH</name>
<comment type="caution">
    <text evidence="4">The sequence shown here is derived from an EMBL/GenBank/DDBJ whole genome shotgun (WGS) entry which is preliminary data.</text>
</comment>
<keyword evidence="5" id="KW-1185">Reference proteome</keyword>
<evidence type="ECO:0000313" key="5">
    <source>
        <dbReference type="Proteomes" id="UP001418637"/>
    </source>
</evidence>
<feature type="region of interest" description="Disordered" evidence="1">
    <location>
        <begin position="436"/>
        <end position="457"/>
    </location>
</feature>
<feature type="chain" id="PRO_5047064481" evidence="2">
    <location>
        <begin position="25"/>
        <end position="786"/>
    </location>
</feature>
<feature type="compositionally biased region" description="Pro residues" evidence="1">
    <location>
        <begin position="442"/>
        <end position="457"/>
    </location>
</feature>
<dbReference type="Pfam" id="PF03797">
    <property type="entry name" value="Autotransporter"/>
    <property type="match status" value="1"/>
</dbReference>
<keyword evidence="2" id="KW-0732">Signal</keyword>
<gene>
    <name evidence="4" type="ORF">WJT86_11770</name>
</gene>
<proteinExistence type="predicted"/>
<feature type="signal peptide" evidence="2">
    <location>
        <begin position="1"/>
        <end position="24"/>
    </location>
</feature>
<reference evidence="4 5" key="1">
    <citation type="submission" date="2024-04" db="EMBL/GenBank/DDBJ databases">
        <title>A novel species isolated from cricket.</title>
        <authorList>
            <person name="Wang H.-C."/>
        </authorList>
    </citation>
    <scope>NUCLEOTIDE SEQUENCE [LARGE SCALE GENOMIC DNA]</scope>
    <source>
        <strain evidence="4 5">WL0021</strain>
    </source>
</reference>
<dbReference type="EMBL" id="JBBYXI010000005">
    <property type="protein sequence ID" value="MEN3931733.1"/>
    <property type="molecule type" value="Genomic_DNA"/>
</dbReference>
<dbReference type="NCBIfam" id="TIGR02913">
    <property type="entry name" value="HAF_rpt"/>
    <property type="match status" value="2"/>
</dbReference>
<dbReference type="SUPFAM" id="SSF103515">
    <property type="entry name" value="Autotransporter"/>
    <property type="match status" value="1"/>
</dbReference>
<feature type="domain" description="Autotransporter" evidence="3">
    <location>
        <begin position="509"/>
        <end position="786"/>
    </location>
</feature>
<dbReference type="SMART" id="SM00869">
    <property type="entry name" value="Autotransporter"/>
    <property type="match status" value="1"/>
</dbReference>
<dbReference type="InterPro" id="IPR036709">
    <property type="entry name" value="Autotransporte_beta_dom_sf"/>
</dbReference>
<dbReference type="InterPro" id="IPR005546">
    <property type="entry name" value="Autotransporte_beta"/>
</dbReference>
<dbReference type="InterPro" id="IPR014262">
    <property type="entry name" value="HAF_rpt"/>
</dbReference>
<evidence type="ECO:0000256" key="1">
    <source>
        <dbReference type="SAM" id="MobiDB-lite"/>
    </source>
</evidence>
<dbReference type="Gene3D" id="2.40.128.130">
    <property type="entry name" value="Autotransporter beta-domain"/>
    <property type="match status" value="1"/>
</dbReference>
<sequence>MKIKTILLSSIAILLSTGSITASAQGLSSKNLEPDFTYIQIPATDATTTPTWLSGNGAVLVGEMSQLTGAIEAFRWTLSSGTVGLGHIDPNPSFAPYSSATYTSKDGSVVIGNSTSANAEREAFRWTETGGMQGLGFLNSQNPYSLAYWTSDNGNVIAGQSINDQSMYEAFRWTETTGMVGLGFITGSGITPQFSSVISGSSDGSVLVGTGHYFDSNNNFVTEAFRWTEAGGMQGLGHLSNSIQRSQAIKTNPDGSVVIGVSNDDNGQIVAFRWNENLGMHGLGTIDENTIVTQPMDLSGDGNTIIGVALSSAGRQEAFRWTEETGMKGLGFIDPNASTLLSIPYRISLDGTVIVGAGTTTESLVYGQTEAFRWTEKTGMQSIRGILAENGVTIVDTNFLVIANLLSDDGQIMAGYGFDPTTGVFSSWIARIPNESIDTTDPTPPVGPTEPGVTPPTVLPPQPPSVGFITDQEVGVSVQDTAAKVLQVQNLPSAALSDLRFAATKQCAPWENKDTRFCAFITGSGAFWSSNGDYGKGNLISGSAGISMNLLPGFSIGTAFTAGAGDYDLRLGGKNKISSYGVSLFATYAPSREGLQLLGAVTTSWHDIDISRSYMNGSRASVLSKDSTDGQSWGALGRVGWSFAMLDKTWLTPYAEIEWTRSKVGGYQEEGGPFPIAFKNQTARELISRLGLEVRHQFSDSFEMFARAAWAHRLSGHADILKGIMIDTYDVSSGNIRLSKKDWAELAVGASWNVTPDTRVSGSVSTIIGKSNQPDATVRIGSSTRF</sequence>
<evidence type="ECO:0000313" key="4">
    <source>
        <dbReference type="EMBL" id="MEN3931733.1"/>
    </source>
</evidence>
<dbReference type="PROSITE" id="PS51208">
    <property type="entry name" value="AUTOTRANSPORTER"/>
    <property type="match status" value="1"/>
</dbReference>
<organism evidence="4 5">
    <name type="scientific">Hohaiivirga grylli</name>
    <dbReference type="NCBI Taxonomy" id="3133970"/>
    <lineage>
        <taxon>Bacteria</taxon>
        <taxon>Pseudomonadati</taxon>
        <taxon>Pseudomonadota</taxon>
        <taxon>Alphaproteobacteria</taxon>
        <taxon>Hyphomicrobiales</taxon>
        <taxon>Methylobacteriaceae</taxon>
        <taxon>Hohaiivirga</taxon>
    </lineage>
</organism>
<evidence type="ECO:0000256" key="2">
    <source>
        <dbReference type="SAM" id="SignalP"/>
    </source>
</evidence>